<evidence type="ECO:0000259" key="6">
    <source>
        <dbReference type="Pfam" id="PF00496"/>
    </source>
</evidence>
<reference evidence="7" key="2">
    <citation type="submission" date="2020-09" db="EMBL/GenBank/DDBJ databases">
        <authorList>
            <person name="Sun Q."/>
            <person name="Zhou Y."/>
        </authorList>
    </citation>
    <scope>NUCLEOTIDE SEQUENCE</scope>
    <source>
        <strain evidence="7">CGMCC 1.12214</strain>
    </source>
</reference>
<name>A0A917I5C7_9HYPH</name>
<evidence type="ECO:0000256" key="1">
    <source>
        <dbReference type="ARBA" id="ARBA00004418"/>
    </source>
</evidence>
<evidence type="ECO:0000256" key="3">
    <source>
        <dbReference type="ARBA" id="ARBA00022448"/>
    </source>
</evidence>
<evidence type="ECO:0000256" key="4">
    <source>
        <dbReference type="ARBA" id="ARBA00022729"/>
    </source>
</evidence>
<evidence type="ECO:0000313" key="8">
    <source>
        <dbReference type="Proteomes" id="UP000603912"/>
    </source>
</evidence>
<accession>A0A917I5C7</accession>
<comment type="similarity">
    <text evidence="2">Belongs to the bacterial solute-binding protein 5 family.</text>
</comment>
<dbReference type="AlphaFoldDB" id="A0A917I5C7"/>
<evidence type="ECO:0000256" key="2">
    <source>
        <dbReference type="ARBA" id="ARBA00005695"/>
    </source>
</evidence>
<protein>
    <submittedName>
        <fullName evidence="7">Peptide ABC transporter</fullName>
    </submittedName>
</protein>
<dbReference type="Gene3D" id="3.40.190.10">
    <property type="entry name" value="Periplasmic binding protein-like II"/>
    <property type="match status" value="1"/>
</dbReference>
<feature type="chain" id="PRO_5037735427" evidence="5">
    <location>
        <begin position="25"/>
        <end position="523"/>
    </location>
</feature>
<evidence type="ECO:0000256" key="5">
    <source>
        <dbReference type="SAM" id="SignalP"/>
    </source>
</evidence>
<keyword evidence="8" id="KW-1185">Reference proteome</keyword>
<dbReference type="EMBL" id="BMES01000001">
    <property type="protein sequence ID" value="GGH10867.1"/>
    <property type="molecule type" value="Genomic_DNA"/>
</dbReference>
<dbReference type="Proteomes" id="UP000603912">
    <property type="component" value="Unassembled WGS sequence"/>
</dbReference>
<feature type="domain" description="Solute-binding protein family 5" evidence="6">
    <location>
        <begin position="67"/>
        <end position="439"/>
    </location>
</feature>
<evidence type="ECO:0000313" key="7">
    <source>
        <dbReference type="EMBL" id="GGH10867.1"/>
    </source>
</evidence>
<dbReference type="PIRSF" id="PIRSF002741">
    <property type="entry name" value="MppA"/>
    <property type="match status" value="1"/>
</dbReference>
<gene>
    <name evidence="7" type="ORF">GCM10007036_07640</name>
</gene>
<dbReference type="Gene3D" id="3.90.76.10">
    <property type="entry name" value="Dipeptide-binding Protein, Domain 1"/>
    <property type="match status" value="1"/>
</dbReference>
<dbReference type="InterPro" id="IPR039424">
    <property type="entry name" value="SBP_5"/>
</dbReference>
<comment type="subcellular location">
    <subcellularLocation>
        <location evidence="1">Periplasm</location>
    </subcellularLocation>
</comment>
<dbReference type="PANTHER" id="PTHR30290:SF9">
    <property type="entry name" value="OLIGOPEPTIDE-BINDING PROTEIN APPA"/>
    <property type="match status" value="1"/>
</dbReference>
<dbReference type="GO" id="GO:0030288">
    <property type="term" value="C:outer membrane-bounded periplasmic space"/>
    <property type="evidence" value="ECO:0007669"/>
    <property type="project" value="UniProtKB-ARBA"/>
</dbReference>
<dbReference type="GO" id="GO:0043190">
    <property type="term" value="C:ATP-binding cassette (ABC) transporter complex"/>
    <property type="evidence" value="ECO:0007669"/>
    <property type="project" value="InterPro"/>
</dbReference>
<proteinExistence type="inferred from homology"/>
<feature type="signal peptide" evidence="5">
    <location>
        <begin position="1"/>
        <end position="24"/>
    </location>
</feature>
<dbReference type="InterPro" id="IPR000914">
    <property type="entry name" value="SBP_5_dom"/>
</dbReference>
<dbReference type="CDD" id="cd08498">
    <property type="entry name" value="PBP2_NikA_DppA_OppA_like_2"/>
    <property type="match status" value="1"/>
</dbReference>
<comment type="caution">
    <text evidence="7">The sequence shown here is derived from an EMBL/GenBank/DDBJ whole genome shotgun (WGS) entry which is preliminary data.</text>
</comment>
<dbReference type="GO" id="GO:0015833">
    <property type="term" value="P:peptide transport"/>
    <property type="evidence" value="ECO:0007669"/>
    <property type="project" value="TreeGrafter"/>
</dbReference>
<dbReference type="InterPro" id="IPR030678">
    <property type="entry name" value="Peptide/Ni-bd"/>
</dbReference>
<reference evidence="7" key="1">
    <citation type="journal article" date="2014" name="Int. J. Syst. Evol. Microbiol.">
        <title>Complete genome sequence of Corynebacterium casei LMG S-19264T (=DSM 44701T), isolated from a smear-ripened cheese.</title>
        <authorList>
            <consortium name="US DOE Joint Genome Institute (JGI-PGF)"/>
            <person name="Walter F."/>
            <person name="Albersmeier A."/>
            <person name="Kalinowski J."/>
            <person name="Ruckert C."/>
        </authorList>
    </citation>
    <scope>NUCLEOTIDE SEQUENCE</scope>
    <source>
        <strain evidence="7">CGMCC 1.12214</strain>
    </source>
</reference>
<dbReference type="GO" id="GO:1904680">
    <property type="term" value="F:peptide transmembrane transporter activity"/>
    <property type="evidence" value="ECO:0007669"/>
    <property type="project" value="TreeGrafter"/>
</dbReference>
<keyword evidence="3" id="KW-0813">Transport</keyword>
<keyword evidence="4 5" id="KW-0732">Signal</keyword>
<organism evidence="7 8">
    <name type="scientific">Alsobacter metallidurans</name>
    <dbReference type="NCBI Taxonomy" id="340221"/>
    <lineage>
        <taxon>Bacteria</taxon>
        <taxon>Pseudomonadati</taxon>
        <taxon>Pseudomonadota</taxon>
        <taxon>Alphaproteobacteria</taxon>
        <taxon>Hyphomicrobiales</taxon>
        <taxon>Alsobacteraceae</taxon>
        <taxon>Alsobacter</taxon>
    </lineage>
</organism>
<dbReference type="Pfam" id="PF00496">
    <property type="entry name" value="SBP_bac_5"/>
    <property type="match status" value="1"/>
</dbReference>
<dbReference type="SUPFAM" id="SSF53850">
    <property type="entry name" value="Periplasmic binding protein-like II"/>
    <property type="match status" value="1"/>
</dbReference>
<dbReference type="Gene3D" id="3.10.105.10">
    <property type="entry name" value="Dipeptide-binding Protein, Domain 3"/>
    <property type="match status" value="1"/>
</dbReference>
<dbReference type="PANTHER" id="PTHR30290">
    <property type="entry name" value="PERIPLASMIC BINDING COMPONENT OF ABC TRANSPORTER"/>
    <property type="match status" value="1"/>
</dbReference>
<sequence>MAMKRSVLAAVAALSLLAAAPANAQTLKWAAPGDAVSFDPNAQLDSFTQNIQSMVYDTLVRRNRQLQIEPSLATSWEIVAPDRWRFKLRQGVKFHDGQPFTADDVVATVMRTIDPGSRNKGNLATVKTAEKVDDQTVDFVLTGPYPLLLNDLTGIFVMSKPWMIQHDSIKPGNTSTGVTTFASTHANGTGPFKLESYEPDARTVMSANEGWWDKPEHNIKRLEFRPIKSDATRVAALLSGEIDMIAAVPLQDIPRVSSTAGVKVVEDPSLRLIFLGFNWKPELQGQPGVKNPLLDVKVRQALWQSLDMDTLQKRIMRGKSRNIATMVAPPVPGYSAEADKPIGYDPAAAKKLLADAGYPNGFKTGLACPNDRYIADEQLCLAIASMWTRVGVQVDLKTESKATYFPRQDRGETDIWMLGWATLPPMDGFSVLSAIFASRKDGFGGANANGMSIPAMDELAKKAAVELDEPKRRAMLAESFKIARDQALFIPLHLQPLAWAMKTNVDMPQFADEYVRPWFAKVN</sequence>